<evidence type="ECO:0000256" key="7">
    <source>
        <dbReference type="ARBA" id="ARBA00023203"/>
    </source>
</evidence>
<accession>A0AAD9PJ35</accession>
<dbReference type="SUPFAM" id="SSF50978">
    <property type="entry name" value="WD40 repeat-like"/>
    <property type="match status" value="1"/>
</dbReference>
<dbReference type="Pfam" id="PF00612">
    <property type="entry name" value="IQ"/>
    <property type="match status" value="3"/>
</dbReference>
<dbReference type="Pfam" id="PF00400">
    <property type="entry name" value="WD40"/>
    <property type="match status" value="1"/>
</dbReference>
<dbReference type="SMART" id="SM00015">
    <property type="entry name" value="IQ"/>
    <property type="match status" value="4"/>
</dbReference>
<dbReference type="Gene3D" id="1.20.5.4820">
    <property type="match status" value="1"/>
</dbReference>
<dbReference type="PANTHER" id="PTHR13140">
    <property type="entry name" value="MYOSIN"/>
    <property type="match status" value="1"/>
</dbReference>
<dbReference type="PROSITE" id="PS51456">
    <property type="entry name" value="MYOSIN_MOTOR"/>
    <property type="match status" value="1"/>
</dbReference>
<dbReference type="Pfam" id="PF00063">
    <property type="entry name" value="Myosin_head"/>
    <property type="match status" value="1"/>
</dbReference>
<reference evidence="13" key="1">
    <citation type="journal article" date="2023" name="Nat. Microbiol.">
        <title>Babesia duncani multi-omics identifies virulence factors and drug targets.</title>
        <authorList>
            <person name="Singh P."/>
            <person name="Lonardi S."/>
            <person name="Liang Q."/>
            <person name="Vydyam P."/>
            <person name="Khabirova E."/>
            <person name="Fang T."/>
            <person name="Gihaz S."/>
            <person name="Thekkiniath J."/>
            <person name="Munshi M."/>
            <person name="Abel S."/>
            <person name="Ciampossin L."/>
            <person name="Batugedara G."/>
            <person name="Gupta M."/>
            <person name="Lu X.M."/>
            <person name="Lenz T."/>
            <person name="Chakravarty S."/>
            <person name="Cornillot E."/>
            <person name="Hu Y."/>
            <person name="Ma W."/>
            <person name="Gonzalez L.M."/>
            <person name="Sanchez S."/>
            <person name="Estrada K."/>
            <person name="Sanchez-Flores A."/>
            <person name="Montero E."/>
            <person name="Harb O.S."/>
            <person name="Le Roch K.G."/>
            <person name="Mamoun C.B."/>
        </authorList>
    </citation>
    <scope>NUCLEOTIDE SEQUENCE</scope>
    <source>
        <strain evidence="13">WA1</strain>
    </source>
</reference>
<feature type="domain" description="Myosin motor" evidence="12">
    <location>
        <begin position="67"/>
        <end position="773"/>
    </location>
</feature>
<feature type="coiled-coil region" evidence="10">
    <location>
        <begin position="928"/>
        <end position="1004"/>
    </location>
</feature>
<dbReference type="InterPro" id="IPR000048">
    <property type="entry name" value="IQ_motif_EF-hand-BS"/>
</dbReference>
<dbReference type="GO" id="GO:0007015">
    <property type="term" value="P:actin filament organization"/>
    <property type="evidence" value="ECO:0007669"/>
    <property type="project" value="TreeGrafter"/>
</dbReference>
<dbReference type="Gene3D" id="3.40.850.10">
    <property type="entry name" value="Kinesin motor domain"/>
    <property type="match status" value="1"/>
</dbReference>
<comment type="similarity">
    <text evidence="9">Belongs to the TRAFAC class myosin-kinesin ATPase superfamily. Myosin family.</text>
</comment>
<feature type="region of interest" description="Actin-binding" evidence="9">
    <location>
        <begin position="636"/>
        <end position="658"/>
    </location>
</feature>
<sequence length="1636" mass="183509">MSSSVVVGSHLFVACSNEVWKEAIVDEIKGGDLIVKVHGPDGETKLTVKKGDIYYPRSTDRSNTPSGYPDDLTNLTHLHEASVLHSLDCRFQCNNIYTFTGKILIAVNPFQSIPGLYSEETIVNYLVSTPKEPHVFSVAKQAYTGMTNDGKSQTILISGESGAGKTESTKICLKFLATAGAEEVKSGSPIQQRVLQSNPLLETFGNASTLRNANSSRFGKFIELQFQKESPIKSKLCGAKIETYLLEKVRVCQQLEGERNYHIFHQLFEARKRMPQYKFPQLPEYQHFTPWEFDLSMVEGDFRILPQNKSAEWDKAFFEETVAAMQTIGLSHEHVEVIFSVVIAVLHLCNIEFMPNKAADGAAVNNTPAAHSSKVSELLCVDGAALLNALLCRTIKTAHELYTKPLTVEEACFIRDAIAKHIYYMVFDHICDLANKAIGYMEDEEHIRTCGVLDIFGFECFTENSFEQLCINFTNETLQNFFNDYVFKCEALLYEREGISWNPLDFPDNTDCIQLFKTKPNGLFIMIDEECHLPGGKDQNLVDKIFKRHPKHVRLTPVKTDRSKFIVNHFAGSVKYSINGFLEKNKDQLSGDAVSFILSTKNETIKEIFDNYYAKVGIPASGKRCKTIATQFSAQLDSLMAKISKTQPHFIRCIKPNDLAKPLVFNRNNVNMQLRCSGMLQVVQVSRAGYPVRWSHDDLLRTFKWIIPNEQLKQVEKISDAKKRSSQIIEVLVGLYMQHIKLEETDIAVGQTLVFMKNLPFEQIHNALFELKNVYATKIQCVYKGMIQRRWYVDAMTRIRFLQTWLRFKIYRIQQKRRIRLAAIVTIQSMFRMYVERRTLRKLQNTVLRLQSQYRSIKSQEESRQRRINEMATKIQATFKGFVCRRYYIQLLDATIKAQLRWRSILARKQLRSLRMEAKSLGTMIQKNQELQQRLTDEVALREDAEAKVLQLTAKVHGLSETVAELEKQVAELREQRQQLEKQLADTESEAKRHQEDLRKLKDFLSSEAMAKAKEAPPAEPARIPDDSPTSARLPSCDVVICGPSGCGKSALVVDALSELNISPPPQMDPAEPFTPQTLNIPQADGSSLVLCEVPGRFLNSGIARRLYRGAHLIAVVYHPASNESLQACLQFLKMLTLSISTRGTSVCLVQNEVEPSKIVLESGSVLGNVAGGVQTLEQLSQQAQAFADENDLVFLRVQTLDDLVSQAGEMVEAKRTLKSSVVMKPAPAAPTRIPGPRTPRAARSALTIFYEKFRGFWDTINYKGQQQRLLRPTVVAPAGTKLPSLSLRRVATITDCSSAVTCVAFRPEKQEDEFVLLAVGRRDGTINIYHCFRTATEISVLQGADLDTDGCDVVDEKINMAESFRLCLHTKAVTCMSFSRVNADELMTTSVDCTIRAWNVSTGQLIKVFNDSHPGLAVIFHPVELSLFISCNSGPTIRIIDYNRGSVIQKIKTKSEVRTLCFDDTRINCITGSERGTVAVYESQGDMHLKLALTKQISRGPVTCVNFVAATSPKQAPCIIANICSGSIAVLNCVYDGTSGRICEISFRYSVTNNHVALPLRSCISSFGGGWCISGSEDRNLLIFNLQEENMPYNISFHAGPVVAVAVNQSDTVLVTSDSRGVVAIWRRILVVGDA</sequence>
<feature type="binding site" evidence="9">
    <location>
        <begin position="159"/>
        <end position="166"/>
    </location>
    <ligand>
        <name>ATP</name>
        <dbReference type="ChEBI" id="CHEBI:30616"/>
    </ligand>
</feature>
<evidence type="ECO:0000256" key="6">
    <source>
        <dbReference type="ARBA" id="ARBA00023175"/>
    </source>
</evidence>
<dbReference type="PROSITE" id="PS00678">
    <property type="entry name" value="WD_REPEATS_1"/>
    <property type="match status" value="1"/>
</dbReference>
<evidence type="ECO:0000256" key="9">
    <source>
        <dbReference type="PROSITE-ProRule" id="PRU00782"/>
    </source>
</evidence>
<keyword evidence="10" id="KW-0175">Coiled coil</keyword>
<dbReference type="RefSeq" id="XP_067802652.1">
    <property type="nucleotide sequence ID" value="XM_067947430.1"/>
</dbReference>
<dbReference type="GeneID" id="94336701"/>
<evidence type="ECO:0000256" key="2">
    <source>
        <dbReference type="ARBA" id="ARBA00022737"/>
    </source>
</evidence>
<evidence type="ECO:0000256" key="5">
    <source>
        <dbReference type="ARBA" id="ARBA00023123"/>
    </source>
</evidence>
<dbReference type="Gene3D" id="2.130.10.10">
    <property type="entry name" value="YVTN repeat-like/Quinoprotein amine dehydrogenase"/>
    <property type="match status" value="1"/>
</dbReference>
<dbReference type="InterPro" id="IPR015943">
    <property type="entry name" value="WD40/YVTN_repeat-like_dom_sf"/>
</dbReference>
<feature type="repeat" description="WD" evidence="8">
    <location>
        <begin position="1596"/>
        <end position="1627"/>
    </location>
</feature>
<evidence type="ECO:0000313" key="14">
    <source>
        <dbReference type="Proteomes" id="UP001214638"/>
    </source>
</evidence>
<keyword evidence="6 9" id="KW-0505">Motor protein</keyword>
<dbReference type="InterPro" id="IPR036322">
    <property type="entry name" value="WD40_repeat_dom_sf"/>
</dbReference>
<dbReference type="PROSITE" id="PS50096">
    <property type="entry name" value="IQ"/>
    <property type="match status" value="4"/>
</dbReference>
<comment type="caution">
    <text evidence="13">The sequence shown here is derived from an EMBL/GenBank/DDBJ whole genome shotgun (WGS) entry which is preliminary data.</text>
</comment>
<evidence type="ECO:0000256" key="11">
    <source>
        <dbReference type="SAM" id="MobiDB-lite"/>
    </source>
</evidence>
<evidence type="ECO:0000256" key="10">
    <source>
        <dbReference type="SAM" id="Coils"/>
    </source>
</evidence>
<dbReference type="InterPro" id="IPR001680">
    <property type="entry name" value="WD40_rpt"/>
</dbReference>
<feature type="region of interest" description="Disordered" evidence="11">
    <location>
        <begin position="1010"/>
        <end position="1031"/>
    </location>
</feature>
<dbReference type="PANTHER" id="PTHR13140:SF706">
    <property type="entry name" value="DILUTE CLASS UNCONVENTIONAL MYOSIN, ISOFORM C"/>
    <property type="match status" value="1"/>
</dbReference>
<dbReference type="SMART" id="SM00320">
    <property type="entry name" value="WD40"/>
    <property type="match status" value="6"/>
</dbReference>
<dbReference type="Gene3D" id="1.20.120.720">
    <property type="entry name" value="Myosin VI head, motor domain, U50 subdomain"/>
    <property type="match status" value="1"/>
</dbReference>
<evidence type="ECO:0000256" key="1">
    <source>
        <dbReference type="ARBA" id="ARBA00022574"/>
    </source>
</evidence>
<keyword evidence="4 9" id="KW-0067">ATP-binding</keyword>
<protein>
    <submittedName>
        <fullName evidence="13">Bifunctional IQ motif</fullName>
    </submittedName>
</protein>
<organism evidence="13 14">
    <name type="scientific">Babesia duncani</name>
    <dbReference type="NCBI Taxonomy" id="323732"/>
    <lineage>
        <taxon>Eukaryota</taxon>
        <taxon>Sar</taxon>
        <taxon>Alveolata</taxon>
        <taxon>Apicomplexa</taxon>
        <taxon>Aconoidasida</taxon>
        <taxon>Piroplasmida</taxon>
        <taxon>Babesiidae</taxon>
        <taxon>Babesia</taxon>
    </lineage>
</organism>
<keyword evidence="1 8" id="KW-0853">WD repeat</keyword>
<dbReference type="Proteomes" id="UP001214638">
    <property type="component" value="Unassembled WGS sequence"/>
</dbReference>
<dbReference type="KEGG" id="bdw:94336701"/>
<dbReference type="GO" id="GO:0016020">
    <property type="term" value="C:membrane"/>
    <property type="evidence" value="ECO:0007669"/>
    <property type="project" value="TreeGrafter"/>
</dbReference>
<name>A0AAD9PJ35_9APIC</name>
<dbReference type="PRINTS" id="PR00193">
    <property type="entry name" value="MYOSINHEAVY"/>
</dbReference>
<dbReference type="PROSITE" id="PS50082">
    <property type="entry name" value="WD_REPEATS_2"/>
    <property type="match status" value="2"/>
</dbReference>
<evidence type="ECO:0000256" key="8">
    <source>
        <dbReference type="PROSITE-ProRule" id="PRU00221"/>
    </source>
</evidence>
<dbReference type="SUPFAM" id="SSF52540">
    <property type="entry name" value="P-loop containing nucleoside triphosphate hydrolases"/>
    <property type="match status" value="3"/>
</dbReference>
<evidence type="ECO:0000313" key="13">
    <source>
        <dbReference type="EMBL" id="KAK2195809.1"/>
    </source>
</evidence>
<dbReference type="GO" id="GO:0000146">
    <property type="term" value="F:microfilament motor activity"/>
    <property type="evidence" value="ECO:0007669"/>
    <property type="project" value="TreeGrafter"/>
</dbReference>
<keyword evidence="2" id="KW-0677">Repeat</keyword>
<dbReference type="Gene3D" id="1.20.5.190">
    <property type="match status" value="2"/>
</dbReference>
<keyword evidence="3 9" id="KW-0547">Nucleotide-binding</keyword>
<dbReference type="EMBL" id="JALLKP010000003">
    <property type="protein sequence ID" value="KAK2195809.1"/>
    <property type="molecule type" value="Genomic_DNA"/>
</dbReference>
<dbReference type="GO" id="GO:0016459">
    <property type="term" value="C:myosin complex"/>
    <property type="evidence" value="ECO:0007669"/>
    <property type="project" value="UniProtKB-KW"/>
</dbReference>
<dbReference type="SMART" id="SM00242">
    <property type="entry name" value="MYSc"/>
    <property type="match status" value="1"/>
</dbReference>
<dbReference type="GO" id="GO:0051015">
    <property type="term" value="F:actin filament binding"/>
    <property type="evidence" value="ECO:0007669"/>
    <property type="project" value="TreeGrafter"/>
</dbReference>
<dbReference type="Gene3D" id="1.20.58.530">
    <property type="match status" value="1"/>
</dbReference>
<evidence type="ECO:0000259" key="12">
    <source>
        <dbReference type="PROSITE" id="PS51456"/>
    </source>
</evidence>
<keyword evidence="7 9" id="KW-0009">Actin-binding</keyword>
<dbReference type="InterPro" id="IPR019775">
    <property type="entry name" value="WD40_repeat_CS"/>
</dbReference>
<dbReference type="InterPro" id="IPR036961">
    <property type="entry name" value="Kinesin_motor_dom_sf"/>
</dbReference>
<gene>
    <name evidence="13" type="ORF">BdWA1_002403</name>
</gene>
<keyword evidence="5 9" id="KW-0518">Myosin</keyword>
<dbReference type="Gene3D" id="3.40.50.300">
    <property type="entry name" value="P-loop containing nucleotide triphosphate hydrolases"/>
    <property type="match status" value="1"/>
</dbReference>
<dbReference type="InterPro" id="IPR027417">
    <property type="entry name" value="P-loop_NTPase"/>
</dbReference>
<proteinExistence type="inferred from homology"/>
<keyword evidence="14" id="KW-1185">Reference proteome</keyword>
<evidence type="ECO:0000256" key="4">
    <source>
        <dbReference type="ARBA" id="ARBA00022840"/>
    </source>
</evidence>
<dbReference type="GO" id="GO:0005524">
    <property type="term" value="F:ATP binding"/>
    <property type="evidence" value="ECO:0007669"/>
    <property type="project" value="UniProtKB-UniRule"/>
</dbReference>
<dbReference type="Gene3D" id="1.10.10.820">
    <property type="match status" value="1"/>
</dbReference>
<feature type="repeat" description="WD" evidence="8">
    <location>
        <begin position="1367"/>
        <end position="1409"/>
    </location>
</feature>
<dbReference type="GO" id="GO:0005737">
    <property type="term" value="C:cytoplasm"/>
    <property type="evidence" value="ECO:0007669"/>
    <property type="project" value="TreeGrafter"/>
</dbReference>
<dbReference type="SUPFAM" id="SSF90257">
    <property type="entry name" value="Myosin rod fragments"/>
    <property type="match status" value="1"/>
</dbReference>
<evidence type="ECO:0000256" key="3">
    <source>
        <dbReference type="ARBA" id="ARBA00022741"/>
    </source>
</evidence>
<dbReference type="InterPro" id="IPR001609">
    <property type="entry name" value="Myosin_head_motor_dom-like"/>
</dbReference>
<dbReference type="CDD" id="cd00882">
    <property type="entry name" value="Ras_like_GTPase"/>
    <property type="match status" value="1"/>
</dbReference>